<sequence>HFGAQVTTNTKRVSPFIFPQVLVPSSARSAARASARLHALSSQDHYTSEKPHKCKTAGRPLIVAPRSTPTCESISTIGHGYATSVERDSIKRETTRTIDSHTLGKRHTSARYAIRPSI</sequence>
<accession>A0A7T8JVP2</accession>
<dbReference type="AlphaFoldDB" id="A0A7T8JVP2"/>
<gene>
    <name evidence="1" type="ORF">FKW44_021951</name>
</gene>
<evidence type="ECO:0000313" key="2">
    <source>
        <dbReference type="Proteomes" id="UP000595437"/>
    </source>
</evidence>
<evidence type="ECO:0000313" key="1">
    <source>
        <dbReference type="EMBL" id="QQP36758.1"/>
    </source>
</evidence>
<name>A0A7T8JVP2_CALRO</name>
<protein>
    <submittedName>
        <fullName evidence="1">Fez family zinc finger protein 2like</fullName>
    </submittedName>
</protein>
<keyword evidence="2" id="KW-1185">Reference proteome</keyword>
<dbReference type="Proteomes" id="UP000595437">
    <property type="component" value="Chromosome 16"/>
</dbReference>
<dbReference type="EMBL" id="CP045905">
    <property type="protein sequence ID" value="QQP36758.1"/>
    <property type="molecule type" value="Genomic_DNA"/>
</dbReference>
<organism evidence="1 2">
    <name type="scientific">Caligus rogercresseyi</name>
    <name type="common">Sea louse</name>
    <dbReference type="NCBI Taxonomy" id="217165"/>
    <lineage>
        <taxon>Eukaryota</taxon>
        <taxon>Metazoa</taxon>
        <taxon>Ecdysozoa</taxon>
        <taxon>Arthropoda</taxon>
        <taxon>Crustacea</taxon>
        <taxon>Multicrustacea</taxon>
        <taxon>Hexanauplia</taxon>
        <taxon>Copepoda</taxon>
        <taxon>Siphonostomatoida</taxon>
        <taxon>Caligidae</taxon>
        <taxon>Caligus</taxon>
    </lineage>
</organism>
<feature type="non-terminal residue" evidence="1">
    <location>
        <position position="118"/>
    </location>
</feature>
<proteinExistence type="predicted"/>
<reference evidence="2" key="1">
    <citation type="submission" date="2021-01" db="EMBL/GenBank/DDBJ databases">
        <title>Caligus Genome Assembly.</title>
        <authorList>
            <person name="Gallardo-Escarate C."/>
        </authorList>
    </citation>
    <scope>NUCLEOTIDE SEQUENCE [LARGE SCALE GENOMIC DNA]</scope>
</reference>
<feature type="non-terminal residue" evidence="1">
    <location>
        <position position="1"/>
    </location>
</feature>